<sequence>MASWMCSIIRIFSWSVNNGQHPKPQQPAQLLAQLTATRHMLPQGTTMVDEEEDTAASLVIGVAAPETEWPIWPSTSFLEQWWPLFIYRLQYLWLAIANSLKQQKEHSKRQ</sequence>
<protein>
    <submittedName>
        <fullName evidence="1">Uncharacterized protein</fullName>
    </submittedName>
</protein>
<name>A0AAD3T155_NEPGR</name>
<dbReference type="Proteomes" id="UP001279734">
    <property type="component" value="Unassembled WGS sequence"/>
</dbReference>
<gene>
    <name evidence="1" type="ORF">Nepgr_022545</name>
</gene>
<evidence type="ECO:0000313" key="1">
    <source>
        <dbReference type="EMBL" id="GMH20704.1"/>
    </source>
</evidence>
<reference evidence="1" key="1">
    <citation type="submission" date="2023-05" db="EMBL/GenBank/DDBJ databases">
        <title>Nepenthes gracilis genome sequencing.</title>
        <authorList>
            <person name="Fukushima K."/>
        </authorList>
    </citation>
    <scope>NUCLEOTIDE SEQUENCE</scope>
    <source>
        <strain evidence="1">SING2019-196</strain>
    </source>
</reference>
<dbReference type="EMBL" id="BSYO01000022">
    <property type="protein sequence ID" value="GMH20704.1"/>
    <property type="molecule type" value="Genomic_DNA"/>
</dbReference>
<accession>A0AAD3T155</accession>
<keyword evidence="2" id="KW-1185">Reference proteome</keyword>
<organism evidence="1 2">
    <name type="scientific">Nepenthes gracilis</name>
    <name type="common">Slender pitcher plant</name>
    <dbReference type="NCBI Taxonomy" id="150966"/>
    <lineage>
        <taxon>Eukaryota</taxon>
        <taxon>Viridiplantae</taxon>
        <taxon>Streptophyta</taxon>
        <taxon>Embryophyta</taxon>
        <taxon>Tracheophyta</taxon>
        <taxon>Spermatophyta</taxon>
        <taxon>Magnoliopsida</taxon>
        <taxon>eudicotyledons</taxon>
        <taxon>Gunneridae</taxon>
        <taxon>Pentapetalae</taxon>
        <taxon>Caryophyllales</taxon>
        <taxon>Nepenthaceae</taxon>
        <taxon>Nepenthes</taxon>
    </lineage>
</organism>
<dbReference type="AlphaFoldDB" id="A0AAD3T155"/>
<proteinExistence type="predicted"/>
<comment type="caution">
    <text evidence="1">The sequence shown here is derived from an EMBL/GenBank/DDBJ whole genome shotgun (WGS) entry which is preliminary data.</text>
</comment>
<evidence type="ECO:0000313" key="2">
    <source>
        <dbReference type="Proteomes" id="UP001279734"/>
    </source>
</evidence>